<dbReference type="InterPro" id="IPR036754">
    <property type="entry name" value="YbaK/aa-tRNA-synt-asso_dom_sf"/>
</dbReference>
<dbReference type="CDD" id="cd00002">
    <property type="entry name" value="YbaK_deacylase"/>
    <property type="match status" value="1"/>
</dbReference>
<dbReference type="STRING" id="332411.VI06_15695"/>
<keyword evidence="7" id="KW-1185">Reference proteome</keyword>
<comment type="similarity">
    <text evidence="1 4">Belongs to the prolyl-tRNA editing family. YbaK/EbsC subfamily.</text>
</comment>
<organism evidence="6 7">
    <name type="scientific">Aquitalea magnusonii</name>
    <dbReference type="NCBI Taxonomy" id="332411"/>
    <lineage>
        <taxon>Bacteria</taxon>
        <taxon>Pseudomonadati</taxon>
        <taxon>Pseudomonadota</taxon>
        <taxon>Betaproteobacteria</taxon>
        <taxon>Neisseriales</taxon>
        <taxon>Chromobacteriaceae</taxon>
        <taxon>Aquitalea</taxon>
    </lineage>
</organism>
<dbReference type="InterPro" id="IPR004369">
    <property type="entry name" value="Prolyl-tRNA_editing_YbaK/EbsC"/>
</dbReference>
<dbReference type="GO" id="GO:0002161">
    <property type="term" value="F:aminoacyl-tRNA deacylase activity"/>
    <property type="evidence" value="ECO:0007669"/>
    <property type="project" value="InterPro"/>
</dbReference>
<dbReference type="PIRSF" id="PIRSF006181">
    <property type="entry name" value="EbsC_YbaK"/>
    <property type="match status" value="1"/>
</dbReference>
<evidence type="ECO:0000313" key="6">
    <source>
        <dbReference type="EMBL" id="BBF87155.1"/>
    </source>
</evidence>
<dbReference type="GO" id="GO:0016829">
    <property type="term" value="F:lyase activity"/>
    <property type="evidence" value="ECO:0007669"/>
    <property type="project" value="UniProtKB-KW"/>
</dbReference>
<evidence type="ECO:0000259" key="5">
    <source>
        <dbReference type="Pfam" id="PF04073"/>
    </source>
</evidence>
<evidence type="ECO:0000256" key="4">
    <source>
        <dbReference type="PIRNR" id="PIRNR006181"/>
    </source>
</evidence>
<feature type="domain" description="YbaK/aminoacyl-tRNA synthetase-associated" evidence="5">
    <location>
        <begin position="38"/>
        <end position="149"/>
    </location>
</feature>
<gene>
    <name evidence="6" type="ORF">DLM_3569</name>
</gene>
<dbReference type="OrthoDB" id="9809296at2"/>
<protein>
    <recommendedName>
        <fullName evidence="4">Cys-tRNA(Pro)/Cys-tRNA(Cys) deacylase</fullName>
        <ecNumber evidence="4">4.2.-.-</ecNumber>
    </recommendedName>
</protein>
<dbReference type="Proteomes" id="UP000198290">
    <property type="component" value="Chromosome"/>
</dbReference>
<keyword evidence="3 4" id="KW-0456">Lyase</keyword>
<keyword evidence="2 4" id="KW-0648">Protein biosynthesis</keyword>
<proteinExistence type="inferred from homology"/>
<dbReference type="PANTHER" id="PTHR30411">
    <property type="entry name" value="CYTOPLASMIC PROTEIN"/>
    <property type="match status" value="1"/>
</dbReference>
<evidence type="ECO:0000256" key="2">
    <source>
        <dbReference type="ARBA" id="ARBA00022917"/>
    </source>
</evidence>
<evidence type="ECO:0000313" key="7">
    <source>
        <dbReference type="Proteomes" id="UP000198290"/>
    </source>
</evidence>
<dbReference type="GO" id="GO:0006412">
    <property type="term" value="P:translation"/>
    <property type="evidence" value="ECO:0007669"/>
    <property type="project" value="UniProtKB-KW"/>
</dbReference>
<dbReference type="RefSeq" id="WP_089083612.1">
    <property type="nucleotide sequence ID" value="NZ_AP018823.1"/>
</dbReference>
<dbReference type="KEGG" id="amah:DLM_3569"/>
<dbReference type="SUPFAM" id="SSF55826">
    <property type="entry name" value="YbaK/ProRS associated domain"/>
    <property type="match status" value="1"/>
</dbReference>
<name>A0A3G9GI45_9NEIS</name>
<dbReference type="Pfam" id="PF04073">
    <property type="entry name" value="tRNA_edit"/>
    <property type="match status" value="1"/>
</dbReference>
<dbReference type="InterPro" id="IPR007214">
    <property type="entry name" value="YbaK/aa-tRNA-synth-assoc-dom"/>
</dbReference>
<reference evidence="7" key="1">
    <citation type="journal article" date="2017" name="Biotechnol. Biofuels">
        <title>Evaluation of environmental bacterial communities as a factor affecting the growth of duckweed Lemna minor.</title>
        <authorList>
            <person name="Ishizawa H."/>
            <person name="Kuroda M."/>
            <person name="Morikawa M."/>
            <person name="Ike M."/>
        </authorList>
    </citation>
    <scope>NUCLEOTIDE SEQUENCE [LARGE SCALE GENOMIC DNA]</scope>
    <source>
        <strain evidence="7">H3</strain>
    </source>
</reference>
<dbReference type="AlphaFoldDB" id="A0A3G9GI45"/>
<dbReference type="PANTHER" id="PTHR30411:SF0">
    <property type="entry name" value="CYS-TRNA(PRO)_CYS-TRNA(CYS) DEACYLASE YBAK"/>
    <property type="match status" value="1"/>
</dbReference>
<dbReference type="EC" id="4.2.-.-" evidence="4"/>
<dbReference type="EMBL" id="AP018823">
    <property type="protein sequence ID" value="BBF87155.1"/>
    <property type="molecule type" value="Genomic_DNA"/>
</dbReference>
<accession>A0A3G9GI45</accession>
<reference evidence="7" key="3">
    <citation type="journal article" date="2017" name="Plant Physiol. Biochem.">
        <title>Differential oxidative and antioxidative response of duckweed Lemna minor toward plant growth promoting/inhibiting bacteria.</title>
        <authorList>
            <person name="Ishizawa H."/>
            <person name="Kuroda M."/>
            <person name="Morikawa M."/>
            <person name="Ike M."/>
        </authorList>
    </citation>
    <scope>NUCLEOTIDE SEQUENCE [LARGE SCALE GENOMIC DNA]</scope>
    <source>
        <strain evidence="7">H3</strain>
    </source>
</reference>
<dbReference type="NCBIfam" id="TIGR00011">
    <property type="entry name" value="YbaK_EbsC"/>
    <property type="match status" value="1"/>
</dbReference>
<sequence>MSKEKTPVTQAIRVLREHKVEYSEHLYKYEDKGGTTVSARELGVDEHCVVKTLIMEDEQKHPLIVLMHGDREVGTGMLAKQIGVKKISPCDPKTADKHSGYQVGGTSPFGTRHPMPVYMESSIAQLPRIYINGGKRGFLIGIDPQEVIRVLQPVLVQAAA</sequence>
<evidence type="ECO:0000256" key="3">
    <source>
        <dbReference type="ARBA" id="ARBA00023239"/>
    </source>
</evidence>
<dbReference type="Gene3D" id="3.90.960.10">
    <property type="entry name" value="YbaK/aminoacyl-tRNA synthetase-associated domain"/>
    <property type="match status" value="1"/>
</dbReference>
<reference evidence="6 7" key="2">
    <citation type="journal article" date="2017" name="Genome Announc.">
        <title>Draft genome sequence of Aquitalea magnusonii strain H3, a plant growth-promoting bacterium of duckweed Lemna minor.</title>
        <authorList>
            <person name="Ishizawa H."/>
            <person name="Kuroda M."/>
            <person name="Ike M."/>
        </authorList>
    </citation>
    <scope>NUCLEOTIDE SEQUENCE [LARGE SCALE GENOMIC DNA]</scope>
    <source>
        <strain evidence="6 7">H3</strain>
    </source>
</reference>
<evidence type="ECO:0000256" key="1">
    <source>
        <dbReference type="ARBA" id="ARBA00009798"/>
    </source>
</evidence>